<evidence type="ECO:0000256" key="1">
    <source>
        <dbReference type="ARBA" id="ARBA00022908"/>
    </source>
</evidence>
<feature type="region of interest" description="Disordered" evidence="3">
    <location>
        <begin position="553"/>
        <end position="585"/>
    </location>
</feature>
<dbReference type="GO" id="GO:0006310">
    <property type="term" value="P:DNA recombination"/>
    <property type="evidence" value="ECO:0007669"/>
    <property type="project" value="UniProtKB-KW"/>
</dbReference>
<gene>
    <name evidence="5" type="ORF">BFN67_15210</name>
</gene>
<organism evidence="5 6">
    <name type="scientific">Manganibacter manganicus</name>
    <dbReference type="NCBI Taxonomy" id="1873176"/>
    <lineage>
        <taxon>Bacteria</taxon>
        <taxon>Pseudomonadati</taxon>
        <taxon>Pseudomonadota</taxon>
        <taxon>Alphaproteobacteria</taxon>
        <taxon>Hyphomicrobiales</taxon>
        <taxon>Phyllobacteriaceae</taxon>
        <taxon>Manganibacter</taxon>
    </lineage>
</organism>
<dbReference type="InterPro" id="IPR013762">
    <property type="entry name" value="Integrase-like_cat_sf"/>
</dbReference>
<accession>A0A1V8RSQ3</accession>
<dbReference type="Gene3D" id="1.10.443.10">
    <property type="entry name" value="Intergrase catalytic core"/>
    <property type="match status" value="1"/>
</dbReference>
<dbReference type="InterPro" id="IPR050090">
    <property type="entry name" value="Tyrosine_recombinase_XerCD"/>
</dbReference>
<reference evidence="5 6" key="1">
    <citation type="journal article" date="2016" name="Int. J. Syst. Evol. Microbiol.">
        <title>Pseudaminobacter manganicus sp. nov., isolated from sludge of a manganese mine.</title>
        <authorList>
            <person name="Li J."/>
            <person name="Huang J."/>
            <person name="Liao S."/>
            <person name="Wang G."/>
        </authorList>
    </citation>
    <scope>NUCLEOTIDE SEQUENCE [LARGE SCALE GENOMIC DNA]</scope>
    <source>
        <strain evidence="5 6">JH-7</strain>
    </source>
</reference>
<sequence length="585" mass="66371">MIKIVRNKKLARPIPIATLGDLHRFIDRCDLTVGRKAEIRSAIKRMDELVGHGGLDLAADPVKIFAALEKFSPAMAGISAGSFANLKSRLRAAFKLASPHLKSTRSIRLDGEWLSLHKQLPMREQRQLSRFLRFCYAAGWEPDEISDAHMERFAAHLREEAMVAYWKNTVRDTIRAWNRAAAQREQLALQNLTPPAPKRKSYWLDVSSLPESLQKDIDAFLAHLKKPTVFAGQSRQLLKPTTVNQYRNAIVTLLSALAGAGEDVASITTLASVVTARKLETALIFLYERFNQRVTSGMVITAARMRKIAIWAELPEQSIREIDELIRRLDAAAPRKRGLTAKNKALLDRLDDARFRDLVYTLPLILMKKARQQANPVWAASLARAAVAIELLLTCSMRRANLISLELERNIRKIGNGKDAHWIIEFEEQDVKNGERLRYQLPAESAELLADYLRHWRSALCDVASSWLFPAPDGNCMDARHLAEDVKRKAEQELGVPVTPHQFRHVSVELYLRNNPDKLSIASSHLGHRDTNTTRMYYARSKQREASRLYQERLGLDRSHAADRARSRLRRKPGPNTGFDAEDIL</sequence>
<dbReference type="InterPro" id="IPR002104">
    <property type="entry name" value="Integrase_catalytic"/>
</dbReference>
<dbReference type="GO" id="GO:0015074">
    <property type="term" value="P:DNA integration"/>
    <property type="evidence" value="ECO:0007669"/>
    <property type="project" value="UniProtKB-KW"/>
</dbReference>
<protein>
    <recommendedName>
        <fullName evidence="4">Tyr recombinase domain-containing protein</fullName>
    </recommendedName>
</protein>
<evidence type="ECO:0000259" key="4">
    <source>
        <dbReference type="PROSITE" id="PS51898"/>
    </source>
</evidence>
<dbReference type="Pfam" id="PF00589">
    <property type="entry name" value="Phage_integrase"/>
    <property type="match status" value="1"/>
</dbReference>
<feature type="domain" description="Tyr recombinase" evidence="4">
    <location>
        <begin position="361"/>
        <end position="551"/>
    </location>
</feature>
<dbReference type="SUPFAM" id="SSF56349">
    <property type="entry name" value="DNA breaking-rejoining enzymes"/>
    <property type="match status" value="1"/>
</dbReference>
<evidence type="ECO:0000313" key="5">
    <source>
        <dbReference type="EMBL" id="OQM76241.1"/>
    </source>
</evidence>
<dbReference type="PANTHER" id="PTHR30349:SF64">
    <property type="entry name" value="PROPHAGE INTEGRASE INTD-RELATED"/>
    <property type="match status" value="1"/>
</dbReference>
<dbReference type="PANTHER" id="PTHR30349">
    <property type="entry name" value="PHAGE INTEGRASE-RELATED"/>
    <property type="match status" value="1"/>
</dbReference>
<keyword evidence="1" id="KW-0229">DNA integration</keyword>
<name>A0A1V8RSQ3_9HYPH</name>
<dbReference type="CDD" id="cd00397">
    <property type="entry name" value="DNA_BRE_C"/>
    <property type="match status" value="1"/>
</dbReference>
<dbReference type="RefSeq" id="WP_080918993.1">
    <property type="nucleotide sequence ID" value="NZ_MDET01000009.1"/>
</dbReference>
<evidence type="ECO:0000256" key="3">
    <source>
        <dbReference type="SAM" id="MobiDB-lite"/>
    </source>
</evidence>
<dbReference type="AlphaFoldDB" id="A0A1V8RSQ3"/>
<dbReference type="InterPro" id="IPR011010">
    <property type="entry name" value="DNA_brk_join_enz"/>
</dbReference>
<dbReference type="GO" id="GO:0003677">
    <property type="term" value="F:DNA binding"/>
    <property type="evidence" value="ECO:0007669"/>
    <property type="project" value="InterPro"/>
</dbReference>
<dbReference type="OrthoDB" id="9803188at2"/>
<evidence type="ECO:0000313" key="6">
    <source>
        <dbReference type="Proteomes" id="UP000191905"/>
    </source>
</evidence>
<keyword evidence="6" id="KW-1185">Reference proteome</keyword>
<keyword evidence="2" id="KW-0233">DNA recombination</keyword>
<dbReference type="Proteomes" id="UP000191905">
    <property type="component" value="Unassembled WGS sequence"/>
</dbReference>
<comment type="caution">
    <text evidence="5">The sequence shown here is derived from an EMBL/GenBank/DDBJ whole genome shotgun (WGS) entry which is preliminary data.</text>
</comment>
<evidence type="ECO:0000256" key="2">
    <source>
        <dbReference type="ARBA" id="ARBA00023172"/>
    </source>
</evidence>
<dbReference type="STRING" id="1873176.BFN67_15210"/>
<feature type="compositionally biased region" description="Basic and acidic residues" evidence="3">
    <location>
        <begin position="553"/>
        <end position="566"/>
    </location>
</feature>
<proteinExistence type="predicted"/>
<dbReference type="EMBL" id="MDET01000009">
    <property type="protein sequence ID" value="OQM76241.1"/>
    <property type="molecule type" value="Genomic_DNA"/>
</dbReference>
<dbReference type="PROSITE" id="PS51898">
    <property type="entry name" value="TYR_RECOMBINASE"/>
    <property type="match status" value="1"/>
</dbReference>